<feature type="compositionally biased region" description="Basic and acidic residues" evidence="1">
    <location>
        <begin position="31"/>
        <end position="41"/>
    </location>
</feature>
<dbReference type="AlphaFoldDB" id="D4BM16"/>
<reference evidence="2 3" key="1">
    <citation type="submission" date="2010-02" db="EMBL/GenBank/DDBJ databases">
        <authorList>
            <person name="Weinstock G."/>
            <person name="Sodergren E."/>
            <person name="Clifton S."/>
            <person name="Fulton L."/>
            <person name="Fulton B."/>
            <person name="Courtney L."/>
            <person name="Fronick C."/>
            <person name="Harrison M."/>
            <person name="Strong C."/>
            <person name="Farmer C."/>
            <person name="Delahaunty K."/>
            <person name="Markovic C."/>
            <person name="Hall O."/>
            <person name="Minx P."/>
            <person name="Tomlinson C."/>
            <person name="Mitreva M."/>
            <person name="Nelson J."/>
            <person name="Hou S."/>
            <person name="Wollam A."/>
            <person name="Pepin K.H."/>
            <person name="Johnson M."/>
            <person name="Bhonagiri V."/>
            <person name="Zhang X."/>
            <person name="Suruliraj S."/>
            <person name="Warren W."/>
            <person name="Chinwalla A."/>
            <person name="Mardis E.R."/>
            <person name="Wilson R.K."/>
        </authorList>
    </citation>
    <scope>NUCLEOTIDE SEQUENCE [LARGE SCALE GENOMIC DNA]</scope>
    <source>
        <strain evidence="2 3">DSM 20213</strain>
    </source>
</reference>
<accession>D4BM16</accession>
<protein>
    <submittedName>
        <fullName evidence="2">Uncharacterized protein</fullName>
    </submittedName>
</protein>
<dbReference type="Proteomes" id="UP000003191">
    <property type="component" value="Unassembled WGS sequence"/>
</dbReference>
<feature type="region of interest" description="Disordered" evidence="1">
    <location>
        <begin position="17"/>
        <end position="41"/>
    </location>
</feature>
<evidence type="ECO:0000313" key="3">
    <source>
        <dbReference type="Proteomes" id="UP000003191"/>
    </source>
</evidence>
<dbReference type="EMBL" id="ACCG02000005">
    <property type="protein sequence ID" value="EFE89835.1"/>
    <property type="molecule type" value="Genomic_DNA"/>
</dbReference>
<dbReference type="HOGENOM" id="CLU_3266400_0_0_11"/>
<evidence type="ECO:0000313" key="2">
    <source>
        <dbReference type="EMBL" id="EFE89835.1"/>
    </source>
</evidence>
<organism evidence="2 3">
    <name type="scientific">Bifidobacterium breve DSM 20213 = JCM 1192</name>
    <dbReference type="NCBI Taxonomy" id="518634"/>
    <lineage>
        <taxon>Bacteria</taxon>
        <taxon>Bacillati</taxon>
        <taxon>Actinomycetota</taxon>
        <taxon>Actinomycetes</taxon>
        <taxon>Bifidobacteriales</taxon>
        <taxon>Bifidobacteriaceae</taxon>
        <taxon>Bifidobacterium</taxon>
    </lineage>
</organism>
<evidence type="ECO:0000256" key="1">
    <source>
        <dbReference type="SAM" id="MobiDB-lite"/>
    </source>
</evidence>
<name>D4BM16_BIFBR</name>
<proteinExistence type="predicted"/>
<comment type="caution">
    <text evidence="2">The sequence shown here is derived from an EMBL/GenBank/DDBJ whole genome shotgun (WGS) entry which is preliminary data.</text>
</comment>
<sequence length="41" mass="4526">MGSPALFGARRLCRRANTEPRRRQVPNCRAGGEEGKPETEA</sequence>
<keyword evidence="3" id="KW-1185">Reference proteome</keyword>
<gene>
    <name evidence="2" type="ORF">BIFBRE_03106</name>
</gene>